<dbReference type="SMART" id="SM00283">
    <property type="entry name" value="MA"/>
    <property type="match status" value="1"/>
</dbReference>
<gene>
    <name evidence="5" type="ORF">SAMN04515666_110138</name>
</gene>
<keyword evidence="6" id="KW-1185">Reference proteome</keyword>
<dbReference type="InterPro" id="IPR004089">
    <property type="entry name" value="MCPsignal_dom"/>
</dbReference>
<dbReference type="GO" id="GO:0020037">
    <property type="term" value="F:heme binding"/>
    <property type="evidence" value="ECO:0007669"/>
    <property type="project" value="InterPro"/>
</dbReference>
<dbReference type="GO" id="GO:0007165">
    <property type="term" value="P:signal transduction"/>
    <property type="evidence" value="ECO:0007669"/>
    <property type="project" value="UniProtKB-KW"/>
</dbReference>
<dbReference type="Gene3D" id="1.10.287.950">
    <property type="entry name" value="Methyl-accepting chemotaxis protein"/>
    <property type="match status" value="1"/>
</dbReference>
<dbReference type="STRING" id="1036779.SAMN04515666_110138"/>
<dbReference type="GO" id="GO:0004888">
    <property type="term" value="F:transmembrane signaling receptor activity"/>
    <property type="evidence" value="ECO:0007669"/>
    <property type="project" value="InterPro"/>
</dbReference>
<comment type="similarity">
    <text evidence="2">Belongs to the methyl-accepting chemotaxis (MCP) protein family.</text>
</comment>
<dbReference type="InterPro" id="IPR012292">
    <property type="entry name" value="Globin/Proto"/>
</dbReference>
<dbReference type="PROSITE" id="PS50111">
    <property type="entry name" value="CHEMOTAXIS_TRANSDUC_2"/>
    <property type="match status" value="1"/>
</dbReference>
<evidence type="ECO:0000256" key="2">
    <source>
        <dbReference type="ARBA" id="ARBA00029447"/>
    </source>
</evidence>
<keyword evidence="1 3" id="KW-0807">Transducer</keyword>
<name>A0A1H7XRG2_9HYPH</name>
<dbReference type="Proteomes" id="UP000199664">
    <property type="component" value="Unassembled WGS sequence"/>
</dbReference>
<evidence type="ECO:0000313" key="6">
    <source>
        <dbReference type="Proteomes" id="UP000199664"/>
    </source>
</evidence>
<dbReference type="PRINTS" id="PR00260">
    <property type="entry name" value="CHEMTRNSDUCR"/>
</dbReference>
<evidence type="ECO:0000313" key="5">
    <source>
        <dbReference type="EMBL" id="SEM36255.1"/>
    </source>
</evidence>
<dbReference type="Pfam" id="PF00015">
    <property type="entry name" value="MCPsignal"/>
    <property type="match status" value="1"/>
</dbReference>
<dbReference type="Gene3D" id="1.10.490.10">
    <property type="entry name" value="Globins"/>
    <property type="match status" value="1"/>
</dbReference>
<organism evidence="5 6">
    <name type="scientific">Bosea lupini</name>
    <dbReference type="NCBI Taxonomy" id="1036779"/>
    <lineage>
        <taxon>Bacteria</taxon>
        <taxon>Pseudomonadati</taxon>
        <taxon>Pseudomonadota</taxon>
        <taxon>Alphaproteobacteria</taxon>
        <taxon>Hyphomicrobiales</taxon>
        <taxon>Boseaceae</taxon>
        <taxon>Bosea</taxon>
    </lineage>
</organism>
<evidence type="ECO:0000256" key="1">
    <source>
        <dbReference type="ARBA" id="ARBA00023224"/>
    </source>
</evidence>
<dbReference type="GO" id="GO:0019825">
    <property type="term" value="F:oxygen binding"/>
    <property type="evidence" value="ECO:0007669"/>
    <property type="project" value="InterPro"/>
</dbReference>
<dbReference type="EMBL" id="FOAN01000010">
    <property type="protein sequence ID" value="SEM36255.1"/>
    <property type="molecule type" value="Genomic_DNA"/>
</dbReference>
<protein>
    <submittedName>
        <fullName evidence="5">Methyl-accepting chemotaxis protein</fullName>
    </submittedName>
</protein>
<evidence type="ECO:0000259" key="4">
    <source>
        <dbReference type="PROSITE" id="PS50111"/>
    </source>
</evidence>
<sequence length="450" mass="48119">MARLASILEHVQRRLKAIGYDERQRQRLRRYRVIVERVITEVVEQDFARAFAIHPMLKLAVEPAATELYAAEADHFRLLFDGDFDQRYCDSLERLTILERHGQVGARARASIAFTLFRIFLQESRTRLVFSRRDIPHDLFIIERVLTYDVNTAMSLDREFEAAEARRRGVALDEVAATLTSRIGQLDGAISKAVDLFVETAGETSAASSFIKDQVGSVTQTSLLVREKAMQTAAATEEMSANIAEIGQRARQSLEIANRAVADAEAMDEAIARLRHVTSSIGTVVGMIADIAAQTNLLALNATIEAARAGESGRGFAVVAAEVKSLATQTASATQEIAAQIAELSASAEACGVRAASIGATIGEIKSDSEAISDAVAQQSSVTGGIARHAAEVAHGSDEAIGSATRVNDSLGTTEKALERANAAAADIALQVGAAEATVSEALAALRRAS</sequence>
<dbReference type="GO" id="GO:0006935">
    <property type="term" value="P:chemotaxis"/>
    <property type="evidence" value="ECO:0007669"/>
    <property type="project" value="InterPro"/>
</dbReference>
<dbReference type="PANTHER" id="PTHR32089:SF112">
    <property type="entry name" value="LYSOZYME-LIKE PROTEIN-RELATED"/>
    <property type="match status" value="1"/>
</dbReference>
<accession>A0A1H7XRG2</accession>
<dbReference type="OrthoDB" id="8148195at2"/>
<dbReference type="AlphaFoldDB" id="A0A1H7XRG2"/>
<dbReference type="GO" id="GO:0016020">
    <property type="term" value="C:membrane"/>
    <property type="evidence" value="ECO:0007669"/>
    <property type="project" value="InterPro"/>
</dbReference>
<dbReference type="SUPFAM" id="SSF58104">
    <property type="entry name" value="Methyl-accepting chemotaxis protein (MCP) signaling domain"/>
    <property type="match status" value="1"/>
</dbReference>
<dbReference type="InterPro" id="IPR004090">
    <property type="entry name" value="Chemotax_Me-accpt_rcpt"/>
</dbReference>
<proteinExistence type="inferred from homology"/>
<evidence type="ECO:0000256" key="3">
    <source>
        <dbReference type="PROSITE-ProRule" id="PRU00284"/>
    </source>
</evidence>
<dbReference type="PANTHER" id="PTHR32089">
    <property type="entry name" value="METHYL-ACCEPTING CHEMOTAXIS PROTEIN MCPB"/>
    <property type="match status" value="1"/>
</dbReference>
<reference evidence="6" key="1">
    <citation type="submission" date="2016-10" db="EMBL/GenBank/DDBJ databases">
        <authorList>
            <person name="Varghese N."/>
            <person name="Submissions S."/>
        </authorList>
    </citation>
    <scope>NUCLEOTIDE SEQUENCE [LARGE SCALE GENOMIC DNA]</scope>
    <source>
        <strain evidence="6">LMG 26383,CCUG 61248,R- 45681</strain>
    </source>
</reference>
<feature type="domain" description="Methyl-accepting transducer" evidence="4">
    <location>
        <begin position="200"/>
        <end position="429"/>
    </location>
</feature>